<name>A0AAN7Z4Z6_9PEZI</name>
<comment type="caution">
    <text evidence="2">The sequence shown here is derived from an EMBL/GenBank/DDBJ whole genome shotgun (WGS) entry which is preliminary data.</text>
</comment>
<evidence type="ECO:0008006" key="4">
    <source>
        <dbReference type="Google" id="ProtNLM"/>
    </source>
</evidence>
<accession>A0AAN7Z4Z6</accession>
<protein>
    <recommendedName>
        <fullName evidence="4">Secreted protein</fullName>
    </recommendedName>
</protein>
<feature type="signal peptide" evidence="1">
    <location>
        <begin position="1"/>
        <end position="16"/>
    </location>
</feature>
<dbReference type="EMBL" id="JAWHQM010000104">
    <property type="protein sequence ID" value="KAK5637280.1"/>
    <property type="molecule type" value="Genomic_DNA"/>
</dbReference>
<dbReference type="Proteomes" id="UP001305414">
    <property type="component" value="Unassembled WGS sequence"/>
</dbReference>
<proteinExistence type="predicted"/>
<evidence type="ECO:0000313" key="2">
    <source>
        <dbReference type="EMBL" id="KAK5637280.1"/>
    </source>
</evidence>
<reference evidence="2 3" key="1">
    <citation type="submission" date="2023-10" db="EMBL/GenBank/DDBJ databases">
        <title>Draft genome sequence of Xylaria bambusicola isolate GMP-LS, the root and basal stem rot pathogen of sugarcane in Indonesia.</title>
        <authorList>
            <person name="Selvaraj P."/>
            <person name="Muralishankar V."/>
            <person name="Muruganantham S."/>
            <person name="Sp S."/>
            <person name="Haryani S."/>
            <person name="Lau K.J.X."/>
            <person name="Naqvi N.I."/>
        </authorList>
    </citation>
    <scope>NUCLEOTIDE SEQUENCE [LARGE SCALE GENOMIC DNA]</scope>
    <source>
        <strain evidence="2">GMP-LS</strain>
    </source>
</reference>
<evidence type="ECO:0000256" key="1">
    <source>
        <dbReference type="SAM" id="SignalP"/>
    </source>
</evidence>
<feature type="chain" id="PRO_5042945893" description="Secreted protein" evidence="1">
    <location>
        <begin position="17"/>
        <end position="93"/>
    </location>
</feature>
<sequence>MLASILLFTNTVSVLGDDMHSSSVSSNEDPLDWTMVVPIAETSCKAWFIVNGSAGSADSSAVLGRLMLLVVVPGPDPSCFDLRRAPLPPLVAS</sequence>
<keyword evidence="3" id="KW-1185">Reference proteome</keyword>
<keyword evidence="1" id="KW-0732">Signal</keyword>
<gene>
    <name evidence="2" type="ORF">RRF57_012991</name>
</gene>
<organism evidence="2 3">
    <name type="scientific">Xylaria bambusicola</name>
    <dbReference type="NCBI Taxonomy" id="326684"/>
    <lineage>
        <taxon>Eukaryota</taxon>
        <taxon>Fungi</taxon>
        <taxon>Dikarya</taxon>
        <taxon>Ascomycota</taxon>
        <taxon>Pezizomycotina</taxon>
        <taxon>Sordariomycetes</taxon>
        <taxon>Xylariomycetidae</taxon>
        <taxon>Xylariales</taxon>
        <taxon>Xylariaceae</taxon>
        <taxon>Xylaria</taxon>
    </lineage>
</organism>
<dbReference type="AlphaFoldDB" id="A0AAN7Z4Z6"/>
<evidence type="ECO:0000313" key="3">
    <source>
        <dbReference type="Proteomes" id="UP001305414"/>
    </source>
</evidence>